<dbReference type="InterPro" id="IPR001138">
    <property type="entry name" value="Zn2Cys6_DnaBD"/>
</dbReference>
<accession>A0A0D2CNS2</accession>
<keyword evidence="2" id="KW-0862">Zinc</keyword>
<keyword evidence="3" id="KW-0805">Transcription regulation</keyword>
<dbReference type="AlphaFoldDB" id="A0A0D2CNS2"/>
<dbReference type="EMBL" id="KN846959">
    <property type="protein sequence ID" value="KIW66861.1"/>
    <property type="molecule type" value="Genomic_DNA"/>
</dbReference>
<evidence type="ECO:0000256" key="2">
    <source>
        <dbReference type="ARBA" id="ARBA00022833"/>
    </source>
</evidence>
<dbReference type="InterPro" id="IPR036864">
    <property type="entry name" value="Zn2-C6_fun-type_DNA-bd_sf"/>
</dbReference>
<proteinExistence type="predicted"/>
<dbReference type="HOGENOM" id="CLU_011409_10_0_1"/>
<dbReference type="Gene3D" id="4.10.240.10">
    <property type="entry name" value="Zn(2)-C6 fungal-type DNA-binding domain"/>
    <property type="match status" value="1"/>
</dbReference>
<feature type="compositionally biased region" description="Basic and acidic residues" evidence="7">
    <location>
        <begin position="432"/>
        <end position="448"/>
    </location>
</feature>
<dbReference type="SMART" id="SM00066">
    <property type="entry name" value="GAL4"/>
    <property type="match status" value="1"/>
</dbReference>
<dbReference type="Pfam" id="PF00172">
    <property type="entry name" value="Zn_clus"/>
    <property type="match status" value="1"/>
</dbReference>
<evidence type="ECO:0000256" key="7">
    <source>
        <dbReference type="SAM" id="MobiDB-lite"/>
    </source>
</evidence>
<name>A0A0D2CNS2_9EURO</name>
<evidence type="ECO:0000256" key="6">
    <source>
        <dbReference type="ARBA" id="ARBA00023242"/>
    </source>
</evidence>
<dbReference type="PROSITE" id="PS50048">
    <property type="entry name" value="ZN2_CY6_FUNGAL_2"/>
    <property type="match status" value="1"/>
</dbReference>
<keyword evidence="4" id="KW-0238">DNA-binding</keyword>
<dbReference type="InterPro" id="IPR052360">
    <property type="entry name" value="Transcr_Regulatory_Proteins"/>
</dbReference>
<dbReference type="PANTHER" id="PTHR36206:SF13">
    <property type="entry name" value="TRANSCRIPTIONAL REGULATORY PROTEIN MOC3"/>
    <property type="match status" value="1"/>
</dbReference>
<feature type="domain" description="Zn(2)-C6 fungal-type" evidence="8">
    <location>
        <begin position="47"/>
        <end position="75"/>
    </location>
</feature>
<evidence type="ECO:0000256" key="4">
    <source>
        <dbReference type="ARBA" id="ARBA00023125"/>
    </source>
</evidence>
<reference evidence="9 10" key="1">
    <citation type="submission" date="2015-01" db="EMBL/GenBank/DDBJ databases">
        <title>The Genome Sequence of Capronia semiimmersa CBS27337.</title>
        <authorList>
            <consortium name="The Broad Institute Genomics Platform"/>
            <person name="Cuomo C."/>
            <person name="de Hoog S."/>
            <person name="Gorbushina A."/>
            <person name="Stielow B."/>
            <person name="Teixiera M."/>
            <person name="Abouelleil A."/>
            <person name="Chapman S.B."/>
            <person name="Priest M."/>
            <person name="Young S.K."/>
            <person name="Wortman J."/>
            <person name="Nusbaum C."/>
            <person name="Birren B."/>
        </authorList>
    </citation>
    <scope>NUCLEOTIDE SEQUENCE [LARGE SCALE GENOMIC DNA]</scope>
    <source>
        <strain evidence="9 10">CBS 27337</strain>
    </source>
</reference>
<dbReference type="STRING" id="5601.A0A0D2CNS2"/>
<dbReference type="PROSITE" id="PS00463">
    <property type="entry name" value="ZN2_CY6_FUNGAL_1"/>
    <property type="match status" value="1"/>
</dbReference>
<evidence type="ECO:0000259" key="8">
    <source>
        <dbReference type="PROSITE" id="PS50048"/>
    </source>
</evidence>
<sequence length="627" mass="70093">MVEDINLNAMSTDTNATDSDELPQHHPRTMPADKVRTKKWAPKTFNGCLTCKKRRIKCDEGKPGCQRCIKSNIRCGGYAPPKIRLFDPASSSSTPTPPPAISPAAALAVLPAESEPEPAPPGDPQFQSYLSSYPHPQELALIPRFGTQEEYQCFQFFLEKTSNLISVYSKPYLWSVLLPQATWHQPSIKHSIIALASLHQSLTTFGAASQKANHNFVFHYNAAIRALVADKPPIDIVLAACVMFWALENFNGSGQAAIDHMKAAIKILGEWKSKRRSKDPANDLISKYIEPTIRDGVKFASKCGIEELTGQMSALCLTTRDVRIMNFKHPAFENLEDAEKYLGDCISDILKLKSQVQAQVALHSTRTVLIKELEQLDELDARLYRWMHLFQNLTATGPVYMRRMLIVHNVAANILLDQLKRQAHYTATEPGEEQHHDHDSSPENAGPERCRHNFIVIEVEDVLRYDPLTTTESCRKNPPSLGFIAPIFLVAMSAEKVETRRQAINALRWLNVAEGSWSTEHAARIAEATLEMAHECALAPSSVDVQCLNFEFDEDDHTLTMELECDPEAEDGAAMMSTKCIDASDLHWAGWDIPELVQRYGYQFSSAWPSSTITHDRLGFTSTSTST</sequence>
<dbReference type="CDD" id="cd00067">
    <property type="entry name" value="GAL4"/>
    <property type="match status" value="1"/>
</dbReference>
<evidence type="ECO:0000256" key="3">
    <source>
        <dbReference type="ARBA" id="ARBA00023015"/>
    </source>
</evidence>
<dbReference type="InterPro" id="IPR021858">
    <property type="entry name" value="Fun_TF"/>
</dbReference>
<keyword evidence="5" id="KW-0804">Transcription</keyword>
<feature type="region of interest" description="Disordered" evidence="7">
    <location>
        <begin position="427"/>
        <end position="448"/>
    </location>
</feature>
<keyword evidence="6" id="KW-0539">Nucleus</keyword>
<dbReference type="SUPFAM" id="SSF57701">
    <property type="entry name" value="Zn2/Cys6 DNA-binding domain"/>
    <property type="match status" value="1"/>
</dbReference>
<evidence type="ECO:0000256" key="1">
    <source>
        <dbReference type="ARBA" id="ARBA00022723"/>
    </source>
</evidence>
<dbReference type="GO" id="GO:0000981">
    <property type="term" value="F:DNA-binding transcription factor activity, RNA polymerase II-specific"/>
    <property type="evidence" value="ECO:0007669"/>
    <property type="project" value="InterPro"/>
</dbReference>
<evidence type="ECO:0000313" key="9">
    <source>
        <dbReference type="EMBL" id="KIW66861.1"/>
    </source>
</evidence>
<evidence type="ECO:0000313" key="10">
    <source>
        <dbReference type="Proteomes" id="UP000054266"/>
    </source>
</evidence>
<feature type="compositionally biased region" description="Polar residues" evidence="7">
    <location>
        <begin position="8"/>
        <end position="17"/>
    </location>
</feature>
<evidence type="ECO:0000256" key="5">
    <source>
        <dbReference type="ARBA" id="ARBA00023163"/>
    </source>
</evidence>
<keyword evidence="10" id="KW-1185">Reference proteome</keyword>
<dbReference type="GO" id="GO:0008270">
    <property type="term" value="F:zinc ion binding"/>
    <property type="evidence" value="ECO:0007669"/>
    <property type="project" value="InterPro"/>
</dbReference>
<dbReference type="GO" id="GO:0003677">
    <property type="term" value="F:DNA binding"/>
    <property type="evidence" value="ECO:0007669"/>
    <property type="project" value="UniProtKB-KW"/>
</dbReference>
<keyword evidence="1" id="KW-0479">Metal-binding</keyword>
<dbReference type="Pfam" id="PF11951">
    <property type="entry name" value="Fungal_trans_2"/>
    <property type="match status" value="1"/>
</dbReference>
<organism evidence="9 10">
    <name type="scientific">Phialophora macrospora</name>
    <dbReference type="NCBI Taxonomy" id="1851006"/>
    <lineage>
        <taxon>Eukaryota</taxon>
        <taxon>Fungi</taxon>
        <taxon>Dikarya</taxon>
        <taxon>Ascomycota</taxon>
        <taxon>Pezizomycotina</taxon>
        <taxon>Eurotiomycetes</taxon>
        <taxon>Chaetothyriomycetidae</taxon>
        <taxon>Chaetothyriales</taxon>
        <taxon>Herpotrichiellaceae</taxon>
        <taxon>Phialophora</taxon>
    </lineage>
</organism>
<dbReference type="PANTHER" id="PTHR36206">
    <property type="entry name" value="ASPERCRYPTIN BIOSYNTHESIS CLUSTER-SPECIFIC TRANSCRIPTION REGULATOR ATNN-RELATED"/>
    <property type="match status" value="1"/>
</dbReference>
<protein>
    <recommendedName>
        <fullName evidence="8">Zn(2)-C6 fungal-type domain-containing protein</fullName>
    </recommendedName>
</protein>
<dbReference type="Proteomes" id="UP000054266">
    <property type="component" value="Unassembled WGS sequence"/>
</dbReference>
<feature type="region of interest" description="Disordered" evidence="7">
    <location>
        <begin position="1"/>
        <end position="35"/>
    </location>
</feature>
<gene>
    <name evidence="9" type="ORF">PV04_06153</name>
</gene>